<dbReference type="OrthoDB" id="10066041at2759"/>
<organism evidence="1 2">
    <name type="scientific">Mytilus galloprovincialis</name>
    <name type="common">Mediterranean mussel</name>
    <dbReference type="NCBI Taxonomy" id="29158"/>
    <lineage>
        <taxon>Eukaryota</taxon>
        <taxon>Metazoa</taxon>
        <taxon>Spiralia</taxon>
        <taxon>Lophotrochozoa</taxon>
        <taxon>Mollusca</taxon>
        <taxon>Bivalvia</taxon>
        <taxon>Autobranchia</taxon>
        <taxon>Pteriomorphia</taxon>
        <taxon>Mytilida</taxon>
        <taxon>Mytiloidea</taxon>
        <taxon>Mytilidae</taxon>
        <taxon>Mytilinae</taxon>
        <taxon>Mytilus</taxon>
    </lineage>
</organism>
<dbReference type="AlphaFoldDB" id="A0A8B6F592"/>
<proteinExistence type="predicted"/>
<comment type="caution">
    <text evidence="1">The sequence shown here is derived from an EMBL/GenBank/DDBJ whole genome shotgun (WGS) entry which is preliminary data.</text>
</comment>
<protein>
    <submittedName>
        <fullName evidence="1">Uncharacterized protein</fullName>
    </submittedName>
</protein>
<keyword evidence="2" id="KW-1185">Reference proteome</keyword>
<reference evidence="1" key="1">
    <citation type="submission" date="2018-11" db="EMBL/GenBank/DDBJ databases">
        <authorList>
            <person name="Alioto T."/>
            <person name="Alioto T."/>
        </authorList>
    </citation>
    <scope>NUCLEOTIDE SEQUENCE</scope>
</reference>
<dbReference type="EMBL" id="UYJE01006173">
    <property type="protein sequence ID" value="VDI43666.1"/>
    <property type="molecule type" value="Genomic_DNA"/>
</dbReference>
<feature type="non-terminal residue" evidence="1">
    <location>
        <position position="1"/>
    </location>
</feature>
<name>A0A8B6F592_MYTGA</name>
<evidence type="ECO:0000313" key="2">
    <source>
        <dbReference type="Proteomes" id="UP000596742"/>
    </source>
</evidence>
<gene>
    <name evidence="1" type="ORF">MGAL_10B074643</name>
</gene>
<evidence type="ECO:0000313" key="1">
    <source>
        <dbReference type="EMBL" id="VDI43666.1"/>
    </source>
</evidence>
<sequence length="65" mass="7212">PQESLKSQSVTLNGRHLKLNEDFTLPNVLTPVTRTGNVSFPPQSFGFIVLPNFKAKACQTAYSYL</sequence>
<dbReference type="Proteomes" id="UP000596742">
    <property type="component" value="Unassembled WGS sequence"/>
</dbReference>
<accession>A0A8B6F592</accession>